<evidence type="ECO:0000259" key="1">
    <source>
        <dbReference type="Pfam" id="PF17921"/>
    </source>
</evidence>
<dbReference type="STRING" id="62324.A0A4Y0BI96"/>
<dbReference type="PANTHER" id="PTHR47331">
    <property type="entry name" value="PHD-TYPE DOMAIN-CONTAINING PROTEIN"/>
    <property type="match status" value="1"/>
</dbReference>
<dbReference type="VEuPathDB" id="VectorBase:AFUN019747"/>
<dbReference type="Gene3D" id="3.30.420.10">
    <property type="entry name" value="Ribonuclease H-like superfamily/Ribonuclease H"/>
    <property type="match status" value="1"/>
</dbReference>
<dbReference type="InterPro" id="IPR036397">
    <property type="entry name" value="RNaseH_sf"/>
</dbReference>
<dbReference type="EnsemblMetazoa" id="AFUN019747-RA">
    <property type="protein sequence ID" value="AFUN019747-PA"/>
    <property type="gene ID" value="AFUN019747"/>
</dbReference>
<dbReference type="GO" id="GO:0003676">
    <property type="term" value="F:nucleic acid binding"/>
    <property type="evidence" value="ECO:0007669"/>
    <property type="project" value="InterPro"/>
</dbReference>
<feature type="domain" description="Integrase zinc-binding" evidence="1">
    <location>
        <begin position="92"/>
        <end position="144"/>
    </location>
</feature>
<proteinExistence type="predicted"/>
<accession>A0A4Y0BI96</accession>
<reference evidence="2" key="1">
    <citation type="submission" date="2020-05" db="UniProtKB">
        <authorList>
            <consortium name="EnsemblMetazoa"/>
        </authorList>
    </citation>
    <scope>IDENTIFICATION</scope>
    <source>
        <strain evidence="2">FUMOZ</strain>
    </source>
</reference>
<dbReference type="Pfam" id="PF17921">
    <property type="entry name" value="Integrase_H2C2"/>
    <property type="match status" value="1"/>
</dbReference>
<dbReference type="SUPFAM" id="SSF53098">
    <property type="entry name" value="Ribonuclease H-like"/>
    <property type="match status" value="1"/>
</dbReference>
<organism evidence="2">
    <name type="scientific">Anopheles funestus</name>
    <name type="common">African malaria mosquito</name>
    <dbReference type="NCBI Taxonomy" id="62324"/>
    <lineage>
        <taxon>Eukaryota</taxon>
        <taxon>Metazoa</taxon>
        <taxon>Ecdysozoa</taxon>
        <taxon>Arthropoda</taxon>
        <taxon>Hexapoda</taxon>
        <taxon>Insecta</taxon>
        <taxon>Pterygota</taxon>
        <taxon>Neoptera</taxon>
        <taxon>Endopterygota</taxon>
        <taxon>Diptera</taxon>
        <taxon>Nematocera</taxon>
        <taxon>Culicoidea</taxon>
        <taxon>Culicidae</taxon>
        <taxon>Anophelinae</taxon>
        <taxon>Anopheles</taxon>
    </lineage>
</organism>
<sequence length="285" mass="33225">MPLQQYEYEKAKPALLKMAQVDCFIYEMTILMKNKDRPTDRWISFEKSSALYKLSPMLEEYGIIRMEGRMERAEFLPFSLIFPVILPSDHVVTRLIVRHHHEKSGHGYREAVKNELRQLYYILHLDATVRKEATACVWCKVRRNHPDVPRMAPLPVQRLTPNLRPFSFTGVDYIGPFNVTIGRRTEKRWIVLFTCLVVRGLSTRSCHGLSTRSCLMALRRFICRRGWPVEFLSDNETNFRGASREITEAVETIQGECADQFTNARTKRSFNPPSHPTWEGCGNVW</sequence>
<evidence type="ECO:0000313" key="2">
    <source>
        <dbReference type="EnsemblMetazoa" id="AFUN019747-PA"/>
    </source>
</evidence>
<dbReference type="PANTHER" id="PTHR47331:SF1">
    <property type="entry name" value="GAG-LIKE PROTEIN"/>
    <property type="match status" value="1"/>
</dbReference>
<dbReference type="VEuPathDB" id="VectorBase:AFUN2_011049"/>
<name>A0A4Y0BI96_ANOFN</name>
<dbReference type="InterPro" id="IPR012337">
    <property type="entry name" value="RNaseH-like_sf"/>
</dbReference>
<protein>
    <submittedName>
        <fullName evidence="2">Integrase_H2C2 domain-containing protein</fullName>
    </submittedName>
</protein>
<dbReference type="AlphaFoldDB" id="A0A4Y0BI96"/>
<dbReference type="InterPro" id="IPR041588">
    <property type="entry name" value="Integrase_H2C2"/>
</dbReference>